<proteinExistence type="predicted"/>
<feature type="compositionally biased region" description="Low complexity" evidence="1">
    <location>
        <begin position="651"/>
        <end position="662"/>
    </location>
</feature>
<feature type="region of interest" description="Disordered" evidence="1">
    <location>
        <begin position="651"/>
        <end position="679"/>
    </location>
</feature>
<protein>
    <submittedName>
        <fullName evidence="2">Uncharacterized protein</fullName>
    </submittedName>
</protein>
<feature type="region of interest" description="Disordered" evidence="1">
    <location>
        <begin position="966"/>
        <end position="989"/>
    </location>
</feature>
<sequence length="1159" mass="116413">MAGNPLLPPTILPSICQLLLTYIQRAALMATMLQPTESCAEQQELPHPPLQPQPQQQRLKSQINQQQLRHPQAMQPQTHLQQQLHHQQREGPKPGDATEPLPLLAVRQLRVFDIPAALLLQAAAHLLVVGAIPPTDYRAIQAELASQAAGVPAAGVGSLTPVQEGPLASADATAANAATPTAAAATATPTQPQLPPPRRVDAWGSFLVATAMVLALSVLLPEAFRGGLPWRLRRRRGAAAAAAPSLRVAATAVMDSVAASLWAGRGAGPSARRLGLGRRLFSAVADQLPCGTELDSILPPLYGYSGVLYRSKGNPYAASQPRYAGAALWDGALLRDLGTFTTAADARQNVLVSIKLIAAATAATGNVVLPTGKPMPASAAAAAPAAPSENAVAVAGGEPADKGHQQRRGTQAGVTAIATVAPKPGAVTLAPHQQQMMQQMQQMQQQQQLQLQLAAQATAAATAAAAAARSSSSAVANGSGGGGGGEPLPRKSSGTWTSAAAAAAGGYGRAGPAAATAAERSSKQQQQARLGLGGVERGKPGSEGTAVNSAAAAAAGAAAAIAAGGAAPDKAMAAAAATAAASSPETPGSGGTRLPHDDVIPEDDPEGQILLDLLSRTRSLQLSREHLAVLLHSTDGLTTLLALLQQQQQQRPARQLQPRQQQHIAAGKAPDGDSDHHAAPQVGALADRDDTEERISVEGEVAGQTSRDWQRGGDGSQLQLSRHVGAGGGSGAAAAGGNAPEGSGGCVASARNSRWQDEEPEQDFCDGEYDIEGPAVSMGLSLLGGELALLPAPDGGYAYTPLYESLSSSDGRSALSFVLRDLHRRRGAGGGGDGVRSSSGRTLIPAAAASHLLAAGSGTVLAGSSGGGGGGGGARQGPGGGGDCPRIPPPQQQRRHTQPHSPGPGGSFAPAAAAAGRGLMYSQGAFEHPAARQPAAAAAAAASAAATASGYGSRSAARELKPSLQRSYGHYPSNASDVHPRAGGGGEYGSLAVDHTAAMAANSQQQQQLLRRISSSLPSYGASLAGFGASMDDRSRRLQSGDPIPELSAEDCQPNGGGGGGAVAVTRRSGGVAAGHPVGDVSNSSDASGGGDGGGVRSYDDMGGGAAAAAAAAAAAPQAKRARHVVVGAPCGEYVAVSDLADLQQADSDPWDSGTAFGY</sequence>
<dbReference type="RefSeq" id="XP_002952803.1">
    <property type="nucleotide sequence ID" value="XM_002952757.1"/>
</dbReference>
<feature type="region of interest" description="Disordered" evidence="1">
    <location>
        <begin position="1031"/>
        <end position="1096"/>
    </location>
</feature>
<feature type="compositionally biased region" description="Polar residues" evidence="1">
    <location>
        <begin position="58"/>
        <end position="69"/>
    </location>
</feature>
<gene>
    <name evidence="2" type="ORF">VOLCADRAFT_105698</name>
</gene>
<feature type="compositionally biased region" description="Low complexity" evidence="1">
    <location>
        <begin position="75"/>
        <end position="85"/>
    </location>
</feature>
<feature type="region of interest" description="Disordered" evidence="1">
    <location>
        <begin position="170"/>
        <end position="196"/>
    </location>
</feature>
<feature type="region of interest" description="Disordered" evidence="1">
    <location>
        <begin position="864"/>
        <end position="911"/>
    </location>
</feature>
<feature type="region of interest" description="Disordered" evidence="1">
    <location>
        <begin position="513"/>
        <end position="545"/>
    </location>
</feature>
<dbReference type="AlphaFoldDB" id="D8U2F4"/>
<evidence type="ECO:0000313" key="3">
    <source>
        <dbReference type="Proteomes" id="UP000001058"/>
    </source>
</evidence>
<dbReference type="EMBL" id="GL378353">
    <property type="protein sequence ID" value="EFJ46053.1"/>
    <property type="molecule type" value="Genomic_DNA"/>
</dbReference>
<feature type="compositionally biased region" description="Gly residues" evidence="1">
    <location>
        <begin position="864"/>
        <end position="883"/>
    </location>
</feature>
<evidence type="ECO:0000256" key="1">
    <source>
        <dbReference type="SAM" id="MobiDB-lite"/>
    </source>
</evidence>
<feature type="region of interest" description="Disordered" evidence="1">
    <location>
        <begin position="698"/>
        <end position="748"/>
    </location>
</feature>
<keyword evidence="3" id="KW-1185">Reference proteome</keyword>
<dbReference type="OrthoDB" id="553160at2759"/>
<accession>D8U2F4</accession>
<feature type="compositionally biased region" description="Low complexity" evidence="1">
    <location>
        <begin position="1063"/>
        <end position="1087"/>
    </location>
</feature>
<feature type="region of interest" description="Disordered" evidence="1">
    <location>
        <begin position="39"/>
        <end position="99"/>
    </location>
</feature>
<feature type="compositionally biased region" description="Low complexity" evidence="1">
    <location>
        <begin position="170"/>
        <end position="191"/>
    </location>
</feature>
<dbReference type="GeneID" id="9627463"/>
<dbReference type="InParanoid" id="D8U2F4"/>
<feature type="region of interest" description="Disordered" evidence="1">
    <location>
        <begin position="473"/>
        <end position="497"/>
    </location>
</feature>
<dbReference type="Proteomes" id="UP000001058">
    <property type="component" value="Unassembled WGS sequence"/>
</dbReference>
<feature type="compositionally biased region" description="Low complexity" evidence="1">
    <location>
        <begin position="732"/>
        <end position="741"/>
    </location>
</feature>
<reference evidence="2 3" key="1">
    <citation type="journal article" date="2010" name="Science">
        <title>Genomic analysis of organismal complexity in the multicellular green alga Volvox carteri.</title>
        <authorList>
            <person name="Prochnik S.E."/>
            <person name="Umen J."/>
            <person name="Nedelcu A.M."/>
            <person name="Hallmann A."/>
            <person name="Miller S.M."/>
            <person name="Nishii I."/>
            <person name="Ferris P."/>
            <person name="Kuo A."/>
            <person name="Mitros T."/>
            <person name="Fritz-Laylin L.K."/>
            <person name="Hellsten U."/>
            <person name="Chapman J."/>
            <person name="Simakov O."/>
            <person name="Rensing S.A."/>
            <person name="Terry A."/>
            <person name="Pangilinan J."/>
            <person name="Kapitonov V."/>
            <person name="Jurka J."/>
            <person name="Salamov A."/>
            <person name="Shapiro H."/>
            <person name="Schmutz J."/>
            <person name="Grimwood J."/>
            <person name="Lindquist E."/>
            <person name="Lucas S."/>
            <person name="Grigoriev I.V."/>
            <person name="Schmitt R."/>
            <person name="Kirk D."/>
            <person name="Rokhsar D.S."/>
        </authorList>
    </citation>
    <scope>NUCLEOTIDE SEQUENCE [LARGE SCALE GENOMIC DNA]</scope>
    <source>
        <strain evidence="3">f. Nagariensis / Eve</strain>
    </source>
</reference>
<name>D8U2F4_VOLCA</name>
<dbReference type="KEGG" id="vcn:VOLCADRAFT_105698"/>
<organism evidence="3">
    <name type="scientific">Volvox carteri f. nagariensis</name>
    <dbReference type="NCBI Taxonomy" id="3068"/>
    <lineage>
        <taxon>Eukaryota</taxon>
        <taxon>Viridiplantae</taxon>
        <taxon>Chlorophyta</taxon>
        <taxon>core chlorophytes</taxon>
        <taxon>Chlorophyceae</taxon>
        <taxon>CS clade</taxon>
        <taxon>Chlamydomonadales</taxon>
        <taxon>Volvocaceae</taxon>
        <taxon>Volvox</taxon>
    </lineage>
</organism>
<feature type="region of interest" description="Disordered" evidence="1">
    <location>
        <begin position="578"/>
        <end position="604"/>
    </location>
</feature>
<evidence type="ECO:0000313" key="2">
    <source>
        <dbReference type="EMBL" id="EFJ46053.1"/>
    </source>
</evidence>